<keyword evidence="7 8" id="KW-0472">Membrane</keyword>
<keyword evidence="6 8" id="KW-1133">Transmembrane helix</keyword>
<reference evidence="9" key="3">
    <citation type="submission" date="2015-04" db="UniProtKB">
        <authorList>
            <consortium name="EnsemblPlants"/>
        </authorList>
    </citation>
    <scope>IDENTIFICATION</scope>
</reference>
<dbReference type="GO" id="GO:0016020">
    <property type="term" value="C:membrane"/>
    <property type="evidence" value="ECO:0007669"/>
    <property type="project" value="UniProtKB-SubCell"/>
</dbReference>
<evidence type="ECO:0000256" key="4">
    <source>
        <dbReference type="ARBA" id="ARBA00022692"/>
    </source>
</evidence>
<evidence type="ECO:0000256" key="2">
    <source>
        <dbReference type="ARBA" id="ARBA00009977"/>
    </source>
</evidence>
<protein>
    <submittedName>
        <fullName evidence="9">Uncharacterized protein</fullName>
    </submittedName>
</protein>
<keyword evidence="5" id="KW-0029">Amino-acid transport</keyword>
<dbReference type="STRING" id="77586.A0A0D9VD79"/>
<evidence type="ECO:0000256" key="3">
    <source>
        <dbReference type="ARBA" id="ARBA00022448"/>
    </source>
</evidence>
<evidence type="ECO:0000256" key="5">
    <source>
        <dbReference type="ARBA" id="ARBA00022970"/>
    </source>
</evidence>
<dbReference type="InterPro" id="IPR040359">
    <property type="entry name" value="GDU"/>
</dbReference>
<evidence type="ECO:0000313" key="10">
    <source>
        <dbReference type="Proteomes" id="UP000032180"/>
    </source>
</evidence>
<dbReference type="EnsemblPlants" id="LPERR02G06060.1">
    <property type="protein sequence ID" value="LPERR02G06060.1"/>
    <property type="gene ID" value="LPERR02G06060"/>
</dbReference>
<keyword evidence="4 8" id="KW-0812">Transmembrane</keyword>
<feature type="transmembrane region" description="Helical" evidence="8">
    <location>
        <begin position="40"/>
        <end position="61"/>
    </location>
</feature>
<dbReference type="GO" id="GO:0080143">
    <property type="term" value="P:regulation of amino acid export"/>
    <property type="evidence" value="ECO:0007669"/>
    <property type="project" value="InterPro"/>
</dbReference>
<comment type="subcellular location">
    <subcellularLocation>
        <location evidence="1">Membrane</location>
        <topology evidence="1">Single-pass membrane protein</topology>
    </subcellularLocation>
</comment>
<reference evidence="10" key="2">
    <citation type="submission" date="2013-12" db="EMBL/GenBank/DDBJ databases">
        <authorList>
            <person name="Yu Y."/>
            <person name="Lee S."/>
            <person name="de Baynast K."/>
            <person name="Wissotski M."/>
            <person name="Liu L."/>
            <person name="Talag J."/>
            <person name="Goicoechea J."/>
            <person name="Angelova A."/>
            <person name="Jetty R."/>
            <person name="Kudrna D."/>
            <person name="Golser W."/>
            <person name="Rivera L."/>
            <person name="Zhang J."/>
            <person name="Wing R."/>
        </authorList>
    </citation>
    <scope>NUCLEOTIDE SEQUENCE</scope>
</reference>
<dbReference type="eggNOG" id="ENOG502SWZX">
    <property type="taxonomic scope" value="Eukaryota"/>
</dbReference>
<keyword evidence="3" id="KW-0813">Transport</keyword>
<evidence type="ECO:0000256" key="1">
    <source>
        <dbReference type="ARBA" id="ARBA00004167"/>
    </source>
</evidence>
<accession>A0A0D9VD79</accession>
<comment type="similarity">
    <text evidence="2">Belongs to the GLUTAMINE DUMPER 1 (TC 9.B.60) family.</text>
</comment>
<sequence>MRPVAANMAIGGVATASKSVPVMPTAAVAPPPFWSTPTPYLFMGFGVVMALIAVALAVLLCSRRKEGGSGGDDVIPPGMMSVRVLAPVDRESAAPRVVVVMAGDDSPSRWRRGRRYSLSFLLASRVKPYLRRRCRRLAPAARHTQSSGGGGDDVIPPGMMSVRVLAPVDREAAAPRVVVVMGGDDSPSFLASATPLAAFAATGVPMSTKVAAPQAGVKDGAAV</sequence>
<organism evidence="9 10">
    <name type="scientific">Leersia perrieri</name>
    <dbReference type="NCBI Taxonomy" id="77586"/>
    <lineage>
        <taxon>Eukaryota</taxon>
        <taxon>Viridiplantae</taxon>
        <taxon>Streptophyta</taxon>
        <taxon>Embryophyta</taxon>
        <taxon>Tracheophyta</taxon>
        <taxon>Spermatophyta</taxon>
        <taxon>Magnoliopsida</taxon>
        <taxon>Liliopsida</taxon>
        <taxon>Poales</taxon>
        <taxon>Poaceae</taxon>
        <taxon>BOP clade</taxon>
        <taxon>Oryzoideae</taxon>
        <taxon>Oryzeae</taxon>
        <taxon>Oryzinae</taxon>
        <taxon>Leersia</taxon>
    </lineage>
</organism>
<dbReference type="AlphaFoldDB" id="A0A0D9VD79"/>
<reference evidence="9 10" key="1">
    <citation type="submission" date="2012-08" db="EMBL/GenBank/DDBJ databases">
        <title>Oryza genome evolution.</title>
        <authorList>
            <person name="Wing R.A."/>
        </authorList>
    </citation>
    <scope>NUCLEOTIDE SEQUENCE</scope>
</reference>
<keyword evidence="10" id="KW-1185">Reference proteome</keyword>
<dbReference type="PANTHER" id="PTHR33228:SF35">
    <property type="entry name" value="OS02G0191800 PROTEIN"/>
    <property type="match status" value="1"/>
</dbReference>
<dbReference type="Gramene" id="LPERR02G06060.1">
    <property type="protein sequence ID" value="LPERR02G06060.1"/>
    <property type="gene ID" value="LPERR02G06060"/>
</dbReference>
<evidence type="ECO:0000256" key="6">
    <source>
        <dbReference type="ARBA" id="ARBA00022989"/>
    </source>
</evidence>
<evidence type="ECO:0000256" key="7">
    <source>
        <dbReference type="ARBA" id="ARBA00023136"/>
    </source>
</evidence>
<dbReference type="Proteomes" id="UP000032180">
    <property type="component" value="Chromosome 2"/>
</dbReference>
<evidence type="ECO:0000313" key="9">
    <source>
        <dbReference type="EnsemblPlants" id="LPERR02G06060.1"/>
    </source>
</evidence>
<evidence type="ECO:0000256" key="8">
    <source>
        <dbReference type="SAM" id="Phobius"/>
    </source>
</evidence>
<dbReference type="HOGENOM" id="CLU_1241706_0_0_1"/>
<dbReference type="GO" id="GO:0006865">
    <property type="term" value="P:amino acid transport"/>
    <property type="evidence" value="ECO:0007669"/>
    <property type="project" value="UniProtKB-KW"/>
</dbReference>
<proteinExistence type="inferred from homology"/>
<dbReference type="PANTHER" id="PTHR33228">
    <property type="entry name" value="PROTEIN GLUTAMINE DUMPER 4-RELATED"/>
    <property type="match status" value="1"/>
</dbReference>
<name>A0A0D9VD79_9ORYZ</name>